<proteinExistence type="predicted"/>
<name>A0A811T6Q7_9EURY</name>
<reference evidence="2" key="1">
    <citation type="submission" date="2020-10" db="EMBL/GenBank/DDBJ databases">
        <authorList>
            <person name="Hahn C.J."/>
            <person name="Laso-Perez R."/>
            <person name="Vulcano F."/>
            <person name="Vaziourakis K.-M."/>
            <person name="Stokke R."/>
            <person name="Steen I.H."/>
            <person name="Teske A."/>
            <person name="Boetius A."/>
            <person name="Liebeke M."/>
            <person name="Amann R."/>
            <person name="Knittel K."/>
        </authorList>
    </citation>
    <scope>NUCLEOTIDE SEQUENCE</scope>
    <source>
        <strain evidence="2">Gfbio:e3339647-f889-4370-9287-4fb5cb688e4c:AG392O15_GoMArc1</strain>
    </source>
</reference>
<gene>
    <name evidence="2" type="ORF">CHKLHMKO_00211</name>
</gene>
<protein>
    <submittedName>
        <fullName evidence="2">Uncharacterized protein</fullName>
    </submittedName>
</protein>
<sequence>MFSLINGSLSPQHGNNISYNNILSNGNYNSETGGWQWNFYNDHGDAVTAENNYWGTDNSSVIEAGIKENMGNVDFEPFETGAVPCAPIPDSSALVLFSIGLLWLAGYVVLRKSRN</sequence>
<accession>A0A811T6Q7</accession>
<dbReference type="Proteomes" id="UP000610373">
    <property type="component" value="Unassembled WGS sequence"/>
</dbReference>
<comment type="caution">
    <text evidence="2">The sequence shown here is derived from an EMBL/GenBank/DDBJ whole genome shotgun (WGS) entry which is preliminary data.</text>
</comment>
<dbReference type="EMBL" id="CAJHIO010000009">
    <property type="protein sequence ID" value="CAD6491991.1"/>
    <property type="molecule type" value="Genomic_DNA"/>
</dbReference>
<keyword evidence="1" id="KW-0812">Transmembrane</keyword>
<feature type="transmembrane region" description="Helical" evidence="1">
    <location>
        <begin position="93"/>
        <end position="110"/>
    </location>
</feature>
<dbReference type="AlphaFoldDB" id="A0A811T6Q7"/>
<evidence type="ECO:0000256" key="1">
    <source>
        <dbReference type="SAM" id="Phobius"/>
    </source>
</evidence>
<evidence type="ECO:0000313" key="3">
    <source>
        <dbReference type="Proteomes" id="UP000610373"/>
    </source>
</evidence>
<keyword evidence="1" id="KW-0472">Membrane</keyword>
<evidence type="ECO:0000313" key="2">
    <source>
        <dbReference type="EMBL" id="CAD6491991.1"/>
    </source>
</evidence>
<keyword evidence="1" id="KW-1133">Transmembrane helix</keyword>
<organism evidence="2 3">
    <name type="scientific">Candidatus Argoarchaeum ethanivorans</name>
    <dbReference type="NCBI Taxonomy" id="2608793"/>
    <lineage>
        <taxon>Archaea</taxon>
        <taxon>Methanobacteriati</taxon>
        <taxon>Methanobacteriota</taxon>
        <taxon>Stenosarchaea group</taxon>
        <taxon>Methanomicrobia</taxon>
        <taxon>Methanosarcinales</taxon>
        <taxon>Methanosarcinales incertae sedis</taxon>
        <taxon>GOM Arc I cluster</taxon>
        <taxon>Candidatus Argoarchaeum</taxon>
    </lineage>
</organism>